<sequence length="308" mass="33728">MAKRDLTKEKLVLLGQIEQGPLTPESQKTLGKTLSLANNILVAKAATIVGQRRVEALTPDLLKAFGRFLENPLKRDKGCLAKEAIIEALDEMEFDDAEIFVKGIRWVQAEPAYGRPVDTAAGMRGRCAFAIARLGGPDTVYELVDLLADPEPQPRIAAVRALVGIPGEQSEPLLRLKATIGDDSHRVIAECLSALVRINAGRSIDFVARFLNSSDMIIAENAAFALGESRLDEAFAILRRHREASPNPEWQELLLMPIAITRSEEAFDYLVEVIETETPGSVAAARKAIRIFDDESHRQRIPGTTGAP</sequence>
<reference evidence="1 2" key="1">
    <citation type="submission" date="2019-11" db="EMBL/GenBank/DDBJ databases">
        <title>Comparative genomics of hydrocarbon-degrading Desulfosarcina strains.</title>
        <authorList>
            <person name="Watanabe M."/>
            <person name="Kojima H."/>
            <person name="Fukui M."/>
        </authorList>
    </citation>
    <scope>NUCLEOTIDE SEQUENCE [LARGE SCALE GENOMIC DNA]</scope>
    <source>
        <strain evidence="2">oXyS1</strain>
    </source>
</reference>
<name>A0A5K8AFV3_9BACT</name>
<dbReference type="RefSeq" id="WP_155312322.1">
    <property type="nucleotide sequence ID" value="NZ_AP021879.1"/>
</dbReference>
<dbReference type="InterPro" id="IPR016024">
    <property type="entry name" value="ARM-type_fold"/>
</dbReference>
<dbReference type="InterPro" id="IPR004155">
    <property type="entry name" value="PBS_lyase_HEAT"/>
</dbReference>
<accession>A0A5K8AFV3</accession>
<dbReference type="Gene3D" id="1.25.10.10">
    <property type="entry name" value="Leucine-rich Repeat Variant"/>
    <property type="match status" value="1"/>
</dbReference>
<dbReference type="EMBL" id="AP021879">
    <property type="protein sequence ID" value="BBO91399.1"/>
    <property type="molecule type" value="Genomic_DNA"/>
</dbReference>
<dbReference type="SUPFAM" id="SSF48371">
    <property type="entry name" value="ARM repeat"/>
    <property type="match status" value="1"/>
</dbReference>
<dbReference type="AlphaFoldDB" id="A0A5K8AFV3"/>
<evidence type="ECO:0008006" key="3">
    <source>
        <dbReference type="Google" id="ProtNLM"/>
    </source>
</evidence>
<evidence type="ECO:0000313" key="2">
    <source>
        <dbReference type="Proteomes" id="UP000422108"/>
    </source>
</evidence>
<keyword evidence="2" id="KW-1185">Reference proteome</keyword>
<protein>
    <recommendedName>
        <fullName evidence="3">HEAT repeat domain-containing protein</fullName>
    </recommendedName>
</protein>
<organism evidence="1 2">
    <name type="scientific">Desulfosarcina ovata subsp. ovata</name>
    <dbReference type="NCBI Taxonomy" id="2752305"/>
    <lineage>
        <taxon>Bacteria</taxon>
        <taxon>Pseudomonadati</taxon>
        <taxon>Thermodesulfobacteriota</taxon>
        <taxon>Desulfobacteria</taxon>
        <taxon>Desulfobacterales</taxon>
        <taxon>Desulfosarcinaceae</taxon>
        <taxon>Desulfosarcina</taxon>
    </lineage>
</organism>
<dbReference type="InterPro" id="IPR011989">
    <property type="entry name" value="ARM-like"/>
</dbReference>
<dbReference type="Proteomes" id="UP000422108">
    <property type="component" value="Chromosome"/>
</dbReference>
<gene>
    <name evidence="1" type="ORF">DSCOOX_45790</name>
</gene>
<evidence type="ECO:0000313" key="1">
    <source>
        <dbReference type="EMBL" id="BBO91399.1"/>
    </source>
</evidence>
<dbReference type="SMART" id="SM00567">
    <property type="entry name" value="EZ_HEAT"/>
    <property type="match status" value="2"/>
</dbReference>
<proteinExistence type="predicted"/>